<dbReference type="EMBL" id="MGAE01000017">
    <property type="protein sequence ID" value="OGK39486.1"/>
    <property type="molecule type" value="Genomic_DNA"/>
</dbReference>
<accession>A0A1F7I7Y5</accession>
<dbReference type="Proteomes" id="UP000179024">
    <property type="component" value="Unassembled WGS sequence"/>
</dbReference>
<gene>
    <name evidence="1" type="ORF">A3F34_00790</name>
</gene>
<name>A0A1F7I7Y5_9BACT</name>
<evidence type="ECO:0000313" key="2">
    <source>
        <dbReference type="Proteomes" id="UP000179024"/>
    </source>
</evidence>
<proteinExistence type="predicted"/>
<dbReference type="AlphaFoldDB" id="A0A1F7I7Y5"/>
<comment type="caution">
    <text evidence="1">The sequence shown here is derived from an EMBL/GenBank/DDBJ whole genome shotgun (WGS) entry which is preliminary data.</text>
</comment>
<organism evidence="1 2">
    <name type="scientific">Candidatus Roizmanbacteria bacterium RIFCSPHIGHO2_12_FULL_44_10</name>
    <dbReference type="NCBI Taxonomy" id="1802054"/>
    <lineage>
        <taxon>Bacteria</taxon>
        <taxon>Candidatus Roizmaniibacteriota</taxon>
    </lineage>
</organism>
<reference evidence="1 2" key="1">
    <citation type="journal article" date="2016" name="Nat. Commun.">
        <title>Thousands of microbial genomes shed light on interconnected biogeochemical processes in an aquifer system.</title>
        <authorList>
            <person name="Anantharaman K."/>
            <person name="Brown C.T."/>
            <person name="Hug L.A."/>
            <person name="Sharon I."/>
            <person name="Castelle C.J."/>
            <person name="Probst A.J."/>
            <person name="Thomas B.C."/>
            <person name="Singh A."/>
            <person name="Wilkins M.J."/>
            <person name="Karaoz U."/>
            <person name="Brodie E.L."/>
            <person name="Williams K.H."/>
            <person name="Hubbard S.S."/>
            <person name="Banfield J.F."/>
        </authorList>
    </citation>
    <scope>NUCLEOTIDE SEQUENCE [LARGE SCALE GENOMIC DNA]</scope>
</reference>
<sequence>MKKLQATGILFLVTLIGILSIAISAQGVTNRQLTSGVDITDIPMLDYRFIVEKRFQVFFTKHNETKQVYFNAKPLVSIEFSPSHDRIAFFYKSGDETSDDISLVIFNIKEEKTKEIYHTSHASWDIKSTLHWLGDNYIFFLRYCGTSCQGISLLSLKTGHISNAVLSYQSLPNLPEKTYFKDWFGQKFEIDGLVERVKSETKKNRHYLVFMLNDYKGDIIGKYKFLFNGKALIGV</sequence>
<evidence type="ECO:0000313" key="1">
    <source>
        <dbReference type="EMBL" id="OGK39486.1"/>
    </source>
</evidence>
<protein>
    <submittedName>
        <fullName evidence="1">Uncharacterized protein</fullName>
    </submittedName>
</protein>